<name>A0A315Y3E5_RUMFL</name>
<proteinExistence type="predicted"/>
<dbReference type="Proteomes" id="UP000245720">
    <property type="component" value="Unassembled WGS sequence"/>
</dbReference>
<evidence type="ECO:0000313" key="2">
    <source>
        <dbReference type="EMBL" id="PWJ14696.1"/>
    </source>
</evidence>
<reference evidence="2 3" key="1">
    <citation type="submission" date="2018-05" db="EMBL/GenBank/DDBJ databases">
        <title>The Hungate 1000. A catalogue of reference genomes from the rumen microbiome.</title>
        <authorList>
            <person name="Kelly W."/>
        </authorList>
    </citation>
    <scope>NUCLEOTIDE SEQUENCE [LARGE SCALE GENOMIC DNA]</scope>
    <source>
        <strain evidence="2 3">SAb67</strain>
    </source>
</reference>
<dbReference type="OrthoDB" id="9807674at2"/>
<organism evidence="2 3">
    <name type="scientific">Ruminococcus flavefaciens</name>
    <dbReference type="NCBI Taxonomy" id="1265"/>
    <lineage>
        <taxon>Bacteria</taxon>
        <taxon>Bacillati</taxon>
        <taxon>Bacillota</taxon>
        <taxon>Clostridia</taxon>
        <taxon>Eubacteriales</taxon>
        <taxon>Oscillospiraceae</taxon>
        <taxon>Ruminococcus</taxon>
    </lineage>
</organism>
<feature type="domain" description="Polysaccharide pyruvyl transferase" evidence="1">
    <location>
        <begin position="51"/>
        <end position="292"/>
    </location>
</feature>
<dbReference type="GO" id="GO:0016740">
    <property type="term" value="F:transferase activity"/>
    <property type="evidence" value="ECO:0007669"/>
    <property type="project" value="UniProtKB-KW"/>
</dbReference>
<comment type="caution">
    <text evidence="2">The sequence shown here is derived from an EMBL/GenBank/DDBJ whole genome shotgun (WGS) entry which is preliminary data.</text>
</comment>
<evidence type="ECO:0000313" key="3">
    <source>
        <dbReference type="Proteomes" id="UP000245720"/>
    </source>
</evidence>
<dbReference type="Pfam" id="PF04230">
    <property type="entry name" value="PS_pyruv_trans"/>
    <property type="match status" value="1"/>
</dbReference>
<dbReference type="EMBL" id="QGDI01000002">
    <property type="protein sequence ID" value="PWJ14696.1"/>
    <property type="molecule type" value="Genomic_DNA"/>
</dbReference>
<evidence type="ECO:0000259" key="1">
    <source>
        <dbReference type="Pfam" id="PF04230"/>
    </source>
</evidence>
<keyword evidence="2" id="KW-0808">Transferase</keyword>
<dbReference type="AlphaFoldDB" id="A0A315Y3E5"/>
<gene>
    <name evidence="2" type="ORF">IE37_00681</name>
</gene>
<accession>A0A315Y3E5</accession>
<dbReference type="InterPro" id="IPR007345">
    <property type="entry name" value="Polysacch_pyruvyl_Trfase"/>
</dbReference>
<sequence length="341" mass="39769">MFNIRDLKKCLSINMYGVLRDLNKYIHQKPWPGGISSKKHFWFIDAPEYGNLGDQAIAYATTCFLTENFADFDVIEIQQSRTAQYINWLKKNIKPDDIIVLQGGGNFGNLYPPYEAVRRKIIKTFSGNKIIIFPQSIYYTNDRKGKRELRIAQKIYASDNLIIFARDKKSYSDFSVLFPKAQIGICPDIVFYLYGRILNDKKNGLGLCFRNDSEKTIFTESESGFIEESKKKYDKIRLLDTICKDNFIVGDKREQLVCSKIREFAENELVLTDRLHGMIFSFISKTSCVYFPSKTGKTEFLYDSWLSESRMIADHENYNHEFEIEEYKFDFSELIKAIMGD</sequence>
<protein>
    <submittedName>
        <fullName evidence="2">Pyruvyl transferase EpsI</fullName>
    </submittedName>
</protein>